<accession>A0ACB5SU49</accession>
<evidence type="ECO:0000313" key="2">
    <source>
        <dbReference type="Proteomes" id="UP001165064"/>
    </source>
</evidence>
<name>A0ACB5SU49_AMBMO</name>
<gene>
    <name evidence="1" type="ORF">Amon02_000124600</name>
</gene>
<reference evidence="1" key="1">
    <citation type="submission" date="2023-04" db="EMBL/GenBank/DDBJ databases">
        <title>Ambrosiozyma monospora NBRC 10751.</title>
        <authorList>
            <person name="Ichikawa N."/>
            <person name="Sato H."/>
            <person name="Tonouchi N."/>
        </authorList>
    </citation>
    <scope>NUCLEOTIDE SEQUENCE</scope>
    <source>
        <strain evidence="1">NBRC 10751</strain>
    </source>
</reference>
<evidence type="ECO:0000313" key="1">
    <source>
        <dbReference type="EMBL" id="GME73066.1"/>
    </source>
</evidence>
<keyword evidence="2" id="KW-1185">Reference proteome</keyword>
<dbReference type="EMBL" id="BSXS01000586">
    <property type="protein sequence ID" value="GME73066.1"/>
    <property type="molecule type" value="Genomic_DNA"/>
</dbReference>
<proteinExistence type="predicted"/>
<protein>
    <submittedName>
        <fullName evidence="1">Unnamed protein product</fullName>
    </submittedName>
</protein>
<sequence>MKLSVKSKLQSFKGTVKKAFKAKNKNQKQQQHTLEQDATNPILSTCPGAGSLSNGTAGDSHVSIDQSTSQDQSRSLSAAHVEIPLIAKNPSSLTPQSSAIIATCNHFSETQAKYGEILLSPKFSTISEPHSSKTDSISPLFYKQKSQLDQEHLLKDETLLRFQDESRSPPTTEAEIPLSTNDDPCSCTPQLFSNVASHTTNSKYGKLASFESPTKSLLSSKLASTSKKTFPRTESCIPLPSSSLSHERMNTRSFETALKNIWSAIREFCSHFFAQKCTLSHFSSNSNIQSFVFKINKGHKKRKQKIQPQQWNMLEKRTPNVATPNTGVKTHFKRGESPRDIEVSSKIASSPATSISNRKNLKRKPPPPLPPQKPKTDLSENEFWREIRFAKASALSRSTNKYSRSQNFPPPSLSLPHHKLVADLSGSGFWREIRVKKACAMSKSTIMLLQELCFVKY</sequence>
<dbReference type="Proteomes" id="UP001165064">
    <property type="component" value="Unassembled WGS sequence"/>
</dbReference>
<comment type="caution">
    <text evidence="1">The sequence shown here is derived from an EMBL/GenBank/DDBJ whole genome shotgun (WGS) entry which is preliminary data.</text>
</comment>
<organism evidence="1 2">
    <name type="scientific">Ambrosiozyma monospora</name>
    <name type="common">Yeast</name>
    <name type="synonym">Endomycopsis monosporus</name>
    <dbReference type="NCBI Taxonomy" id="43982"/>
    <lineage>
        <taxon>Eukaryota</taxon>
        <taxon>Fungi</taxon>
        <taxon>Dikarya</taxon>
        <taxon>Ascomycota</taxon>
        <taxon>Saccharomycotina</taxon>
        <taxon>Pichiomycetes</taxon>
        <taxon>Pichiales</taxon>
        <taxon>Pichiaceae</taxon>
        <taxon>Ambrosiozyma</taxon>
    </lineage>
</organism>